<dbReference type="InterPro" id="IPR045093">
    <property type="entry name" value="Cullin"/>
</dbReference>
<name>A0ABR2I6P6_9EUKA</name>
<evidence type="ECO:0000313" key="3">
    <source>
        <dbReference type="EMBL" id="KAK8857832.1"/>
    </source>
</evidence>
<evidence type="ECO:0000256" key="1">
    <source>
        <dbReference type="PROSITE-ProRule" id="PRU00330"/>
    </source>
</evidence>
<comment type="caution">
    <text evidence="3">The sequence shown here is derived from an EMBL/GenBank/DDBJ whole genome shotgun (WGS) entry which is preliminary data.</text>
</comment>
<dbReference type="Gene3D" id="3.30.230.130">
    <property type="entry name" value="Cullin, Chain C, Domain 2"/>
    <property type="match status" value="1"/>
</dbReference>
<dbReference type="PROSITE" id="PS50069">
    <property type="entry name" value="CULLIN_2"/>
    <property type="match status" value="1"/>
</dbReference>
<accession>A0ABR2I6P6</accession>
<protein>
    <recommendedName>
        <fullName evidence="2">Cullin family profile domain-containing protein</fullName>
    </recommendedName>
</protein>
<comment type="similarity">
    <text evidence="1">Belongs to the cullin family.</text>
</comment>
<evidence type="ECO:0000313" key="4">
    <source>
        <dbReference type="Proteomes" id="UP001470230"/>
    </source>
</evidence>
<reference evidence="3 4" key="1">
    <citation type="submission" date="2024-04" db="EMBL/GenBank/DDBJ databases">
        <title>Tritrichomonas musculus Genome.</title>
        <authorList>
            <person name="Alves-Ferreira E."/>
            <person name="Grigg M."/>
            <person name="Lorenzi H."/>
            <person name="Galac M."/>
        </authorList>
    </citation>
    <scope>NUCLEOTIDE SEQUENCE [LARGE SCALE GENOMIC DNA]</scope>
    <source>
        <strain evidence="3 4">EAF2021</strain>
    </source>
</reference>
<organism evidence="3 4">
    <name type="scientific">Tritrichomonas musculus</name>
    <dbReference type="NCBI Taxonomy" id="1915356"/>
    <lineage>
        <taxon>Eukaryota</taxon>
        <taxon>Metamonada</taxon>
        <taxon>Parabasalia</taxon>
        <taxon>Tritrichomonadida</taxon>
        <taxon>Tritrichomonadidae</taxon>
        <taxon>Tritrichomonas</taxon>
    </lineage>
</organism>
<dbReference type="InterPro" id="IPR036317">
    <property type="entry name" value="Cullin_homology_sf"/>
</dbReference>
<dbReference type="InterPro" id="IPR016158">
    <property type="entry name" value="Cullin_homology"/>
</dbReference>
<proteinExistence type="inferred from homology"/>
<evidence type="ECO:0000259" key="2">
    <source>
        <dbReference type="PROSITE" id="PS50069"/>
    </source>
</evidence>
<dbReference type="SUPFAM" id="SSF75632">
    <property type="entry name" value="Cullin homology domain"/>
    <property type="match status" value="1"/>
</dbReference>
<dbReference type="PANTHER" id="PTHR11932">
    <property type="entry name" value="CULLIN"/>
    <property type="match status" value="1"/>
</dbReference>
<sequence length="679" mass="79695">MESESQTVSIFPTFSTNNLTKQDISEDDIDDFINDVFTNDFESISYEFEILKHHSRSGHADYIYQSIVKKLQSYFRDSVFDEFLYPLSVNSLIRIFDFTSKKLECFSELFEGSKYDFDKQKKSSVIRVGFKIMKKCILDDQKLYQSISHIFTDLYLQFRNQIDNYSEQSEDYKLLFRVTQIIAQLKMEKDFMNVISMAIASDFSDNLPTNSGPLFLSSITKILDSELDKLAKFPLEFTKIIALPIRSCLYSKPLEENLKKFTDEFLLSKNCSALSVISSLVTELNDQKINDKLIEILSEWTIQNTMDLIDRNSISIISDLIDLFFLFQTLVKTHGVIQANYCLKYFKGCLVAYGNRISYLASRYIHQQIQQNNKSFVQRIPDLLNFLIELDSISYLFTCFRKLLGLRILYYFPEKFMSDSELLNQIGIIFSIDQKNLLNQMYPDLQESNPVCAEFKSPQQIPINFRVMLISVEKWPSYPQFLLNVDDDIISIRKEFETFYFNKFPNKKIKWIDSLETCVFTYQGYNIIAYSVQYVALTFLKNGRDINETGVPKEYHNEIIISLNRAGILLRKNGKYFFPKLKHPQKTIRINTITINYPEKIEEKSKDEIFYSQRKRISANIMIALKKKNELKYSKLYRDTQDLLEFPLTENSFKCCLSGLLAQQMIVKGNEKIYRYFPI</sequence>
<feature type="domain" description="Cullin family profile" evidence="2">
    <location>
        <begin position="400"/>
        <end position="515"/>
    </location>
</feature>
<dbReference type="Proteomes" id="UP001470230">
    <property type="component" value="Unassembled WGS sequence"/>
</dbReference>
<dbReference type="SUPFAM" id="SSF46785">
    <property type="entry name" value="Winged helix' DNA-binding domain"/>
    <property type="match status" value="1"/>
</dbReference>
<dbReference type="InterPro" id="IPR036390">
    <property type="entry name" value="WH_DNA-bd_sf"/>
</dbReference>
<keyword evidence="4" id="KW-1185">Reference proteome</keyword>
<dbReference type="EMBL" id="JAPFFF010000019">
    <property type="protein sequence ID" value="KAK8857832.1"/>
    <property type="molecule type" value="Genomic_DNA"/>
</dbReference>
<gene>
    <name evidence="3" type="ORF">M9Y10_012926</name>
</gene>